<evidence type="ECO:0000256" key="6">
    <source>
        <dbReference type="ARBA" id="ARBA00022927"/>
    </source>
</evidence>
<feature type="region of interest" description="Disordered" evidence="9">
    <location>
        <begin position="1"/>
        <end position="51"/>
    </location>
</feature>
<protein>
    <recommendedName>
        <fullName evidence="13">Oligopeptide transporter</fullName>
    </recommendedName>
</protein>
<keyword evidence="12" id="KW-1185">Reference proteome</keyword>
<dbReference type="GO" id="GO:0035673">
    <property type="term" value="F:oligopeptide transmembrane transporter activity"/>
    <property type="evidence" value="ECO:0007669"/>
    <property type="project" value="InterPro"/>
</dbReference>
<dbReference type="Pfam" id="PF03169">
    <property type="entry name" value="OPT"/>
    <property type="match status" value="1"/>
</dbReference>
<feature type="transmembrane region" description="Helical" evidence="10">
    <location>
        <begin position="363"/>
        <end position="382"/>
    </location>
</feature>
<sequence>MNSSGRPTTGRPTTGRPTTGKLTTGWPGTRGGTANHRPPTQAQAAYAPHQHDTYIEEEWDEEEYESEDDGDTETYYYDEATGAVYDSQGRLVDVSGAQPEEPAHAQVRDLQHDADASASPASEITLDNAIAQSSSKPRVSTDNRSYDSASTFTRDPSGQPLNHARSYAAFPSMDALPEVDSLPASRSGNSEMRTTLPHGARDIGTTASGGISLDQAIPAQGKRPSAQIDAFPSSLPELRRSDDTQDDIKYPLDSADYAYDDAYKDDLHMVNFNDMGQGQGLVHPALESAEVGSRGVRMVELEMEMEEDSPYPEVRASVSNIDDTEMPVNTLRMWFISFFLTILATGANMFFSLRYPAPTFSSTIVLLVAYPIGKLLAAIMPIRVWTLPRWLGGAEFSLNPGIYNIKEHALTSIMASISIITAYGINVIIVQDSERYYGEPKAIGFGILFVLSSQIIGVGLAGLCRRFLVWPASMIWPQNL</sequence>
<evidence type="ECO:0008006" key="13">
    <source>
        <dbReference type="Google" id="ProtNLM"/>
    </source>
</evidence>
<keyword evidence="7 10" id="KW-1133">Transmembrane helix</keyword>
<keyword evidence="6" id="KW-0653">Protein transport</keyword>
<feature type="compositionally biased region" description="Basic and acidic residues" evidence="9">
    <location>
        <begin position="101"/>
        <end position="115"/>
    </location>
</feature>
<feature type="compositionally biased region" description="Polar residues" evidence="9">
    <location>
        <begin position="184"/>
        <end position="193"/>
    </location>
</feature>
<comment type="subcellular location">
    <subcellularLocation>
        <location evidence="1">Membrane</location>
        <topology evidence="1">Multi-pass membrane protein</topology>
    </subcellularLocation>
</comment>
<evidence type="ECO:0000256" key="7">
    <source>
        <dbReference type="ARBA" id="ARBA00022989"/>
    </source>
</evidence>
<dbReference type="GO" id="GO:0016020">
    <property type="term" value="C:membrane"/>
    <property type="evidence" value="ECO:0007669"/>
    <property type="project" value="UniProtKB-SubCell"/>
</dbReference>
<name>A0A0F7SCF2_9BASI</name>
<dbReference type="InterPro" id="IPR004648">
    <property type="entry name" value="Oligpept_transpt"/>
</dbReference>
<reference evidence="12" key="1">
    <citation type="submission" date="2014-06" db="EMBL/GenBank/DDBJ databases">
        <authorList>
            <person name="Berkman P.J."/>
        </authorList>
    </citation>
    <scope>NUCLEOTIDE SEQUENCE [LARGE SCALE GENOMIC DNA]</scope>
</reference>
<feature type="non-terminal residue" evidence="11">
    <location>
        <position position="480"/>
    </location>
</feature>
<evidence type="ECO:0000256" key="8">
    <source>
        <dbReference type="ARBA" id="ARBA00023136"/>
    </source>
</evidence>
<feature type="compositionally biased region" description="Low complexity" evidence="9">
    <location>
        <begin position="1"/>
        <end position="25"/>
    </location>
</feature>
<dbReference type="InterPro" id="IPR004813">
    <property type="entry name" value="OPT"/>
</dbReference>
<feature type="transmembrane region" description="Helical" evidence="10">
    <location>
        <begin position="333"/>
        <end position="351"/>
    </location>
</feature>
<dbReference type="EMBL" id="CCFA01003376">
    <property type="protein sequence ID" value="CDW98493.1"/>
    <property type="molecule type" value="Genomic_DNA"/>
</dbReference>
<evidence type="ECO:0000256" key="2">
    <source>
        <dbReference type="ARBA" id="ARBA00008807"/>
    </source>
</evidence>
<feature type="region of interest" description="Disordered" evidence="9">
    <location>
        <begin position="89"/>
        <end position="164"/>
    </location>
</feature>
<evidence type="ECO:0000256" key="10">
    <source>
        <dbReference type="SAM" id="Phobius"/>
    </source>
</evidence>
<keyword evidence="3" id="KW-0813">Transport</keyword>
<proteinExistence type="inferred from homology"/>
<feature type="transmembrane region" description="Helical" evidence="10">
    <location>
        <begin position="409"/>
        <end position="430"/>
    </location>
</feature>
<evidence type="ECO:0000313" key="12">
    <source>
        <dbReference type="Proteomes" id="UP000242770"/>
    </source>
</evidence>
<feature type="compositionally biased region" description="Polar residues" evidence="9">
    <location>
        <begin position="146"/>
        <end position="160"/>
    </location>
</feature>
<accession>A0A0F7SCF2</accession>
<evidence type="ECO:0000256" key="3">
    <source>
        <dbReference type="ARBA" id="ARBA00022448"/>
    </source>
</evidence>
<feature type="compositionally biased region" description="Basic and acidic residues" evidence="9">
    <location>
        <begin position="237"/>
        <end position="249"/>
    </location>
</feature>
<keyword evidence="4 10" id="KW-0812">Transmembrane</keyword>
<dbReference type="STRING" id="49012.A0A0F7SCF2"/>
<evidence type="ECO:0000256" key="4">
    <source>
        <dbReference type="ARBA" id="ARBA00022692"/>
    </source>
</evidence>
<dbReference type="PANTHER" id="PTHR22601">
    <property type="entry name" value="ISP4 LIKE PROTEIN"/>
    <property type="match status" value="1"/>
</dbReference>
<dbReference type="NCBIfam" id="TIGR00728">
    <property type="entry name" value="OPT_sfam"/>
    <property type="match status" value="1"/>
</dbReference>
<evidence type="ECO:0000256" key="9">
    <source>
        <dbReference type="SAM" id="MobiDB-lite"/>
    </source>
</evidence>
<dbReference type="Proteomes" id="UP000242770">
    <property type="component" value="Unassembled WGS sequence"/>
</dbReference>
<keyword evidence="8 10" id="KW-0472">Membrane</keyword>
<comment type="similarity">
    <text evidence="2">Belongs to the oligopeptide OPT transporter family.</text>
</comment>
<evidence type="ECO:0000256" key="5">
    <source>
        <dbReference type="ARBA" id="ARBA00022856"/>
    </source>
</evidence>
<dbReference type="AlphaFoldDB" id="A0A0F7SCF2"/>
<evidence type="ECO:0000313" key="11">
    <source>
        <dbReference type="EMBL" id="CDW98493.1"/>
    </source>
</evidence>
<organism evidence="11 12">
    <name type="scientific">Sporisorium scitamineum</name>
    <dbReference type="NCBI Taxonomy" id="49012"/>
    <lineage>
        <taxon>Eukaryota</taxon>
        <taxon>Fungi</taxon>
        <taxon>Dikarya</taxon>
        <taxon>Basidiomycota</taxon>
        <taxon>Ustilaginomycotina</taxon>
        <taxon>Ustilaginomycetes</taxon>
        <taxon>Ustilaginales</taxon>
        <taxon>Ustilaginaceae</taxon>
        <taxon>Sporisorium</taxon>
    </lineage>
</organism>
<feature type="transmembrane region" description="Helical" evidence="10">
    <location>
        <begin position="442"/>
        <end position="463"/>
    </location>
</feature>
<keyword evidence="5" id="KW-0571">Peptide transport</keyword>
<gene>
    <name evidence="11" type="primary">SSCI56510.1</name>
</gene>
<evidence type="ECO:0000256" key="1">
    <source>
        <dbReference type="ARBA" id="ARBA00004141"/>
    </source>
</evidence>
<feature type="region of interest" description="Disordered" evidence="9">
    <location>
        <begin position="178"/>
        <end position="249"/>
    </location>
</feature>
<dbReference type="GO" id="GO:0015031">
    <property type="term" value="P:protein transport"/>
    <property type="evidence" value="ECO:0007669"/>
    <property type="project" value="UniProtKB-KW"/>
</dbReference>